<reference evidence="16 17" key="1">
    <citation type="submission" date="2016-02" db="EMBL/GenBank/DDBJ databases">
        <title>Genome analysis of coral dinoflagellate symbionts highlights evolutionary adaptations to a symbiotic lifestyle.</title>
        <authorList>
            <person name="Aranda M."/>
            <person name="Li Y."/>
            <person name="Liew Y.J."/>
            <person name="Baumgarten S."/>
            <person name="Simakov O."/>
            <person name="Wilson M."/>
            <person name="Piel J."/>
            <person name="Ashoor H."/>
            <person name="Bougouffa S."/>
            <person name="Bajic V.B."/>
            <person name="Ryu T."/>
            <person name="Ravasi T."/>
            <person name="Bayer T."/>
            <person name="Micklem G."/>
            <person name="Kim H."/>
            <person name="Bhak J."/>
            <person name="Lajeunesse T.C."/>
            <person name="Voolstra C.R."/>
        </authorList>
    </citation>
    <scope>NUCLEOTIDE SEQUENCE [LARGE SCALE GENOMIC DNA]</scope>
    <source>
        <strain evidence="16 17">CCMP2467</strain>
    </source>
</reference>
<evidence type="ECO:0000256" key="7">
    <source>
        <dbReference type="ARBA" id="ARBA00022882"/>
    </source>
</evidence>
<feature type="domain" description="Ion transport" evidence="15">
    <location>
        <begin position="167"/>
        <end position="369"/>
    </location>
</feature>
<feature type="region of interest" description="Disordered" evidence="13">
    <location>
        <begin position="69"/>
        <end position="117"/>
    </location>
</feature>
<evidence type="ECO:0000256" key="4">
    <source>
        <dbReference type="ARBA" id="ARBA00022673"/>
    </source>
</evidence>
<comment type="caution">
    <text evidence="16">The sequence shown here is derived from an EMBL/GenBank/DDBJ whole genome shotgun (WGS) entry which is preliminary data.</text>
</comment>
<evidence type="ECO:0000313" key="17">
    <source>
        <dbReference type="Proteomes" id="UP000186817"/>
    </source>
</evidence>
<evidence type="ECO:0000256" key="13">
    <source>
        <dbReference type="SAM" id="MobiDB-lite"/>
    </source>
</evidence>
<dbReference type="Pfam" id="PF00520">
    <property type="entry name" value="Ion_trans"/>
    <property type="match status" value="1"/>
</dbReference>
<dbReference type="SUPFAM" id="SSF81324">
    <property type="entry name" value="Voltage-gated potassium channels"/>
    <property type="match status" value="1"/>
</dbReference>
<dbReference type="GO" id="GO:0098703">
    <property type="term" value="P:calcium ion import across plasma membrane"/>
    <property type="evidence" value="ECO:0007669"/>
    <property type="project" value="TreeGrafter"/>
</dbReference>
<keyword evidence="10 14" id="KW-0472">Membrane</keyword>
<dbReference type="OrthoDB" id="414759at2759"/>
<feature type="compositionally biased region" description="Basic and acidic residues" evidence="13">
    <location>
        <begin position="69"/>
        <end position="103"/>
    </location>
</feature>
<evidence type="ECO:0000256" key="3">
    <source>
        <dbReference type="ARBA" id="ARBA00022568"/>
    </source>
</evidence>
<keyword evidence="7" id="KW-0851">Voltage-gated channel</keyword>
<proteinExistence type="predicted"/>
<evidence type="ECO:0000256" key="2">
    <source>
        <dbReference type="ARBA" id="ARBA00022448"/>
    </source>
</evidence>
<gene>
    <name evidence="16" type="primary">Scn11a</name>
    <name evidence="16" type="ORF">AK812_SmicGene32373</name>
</gene>
<evidence type="ECO:0000256" key="5">
    <source>
        <dbReference type="ARBA" id="ARBA00022692"/>
    </source>
</evidence>
<keyword evidence="9" id="KW-0406">Ion transport</keyword>
<dbReference type="InterPro" id="IPR050599">
    <property type="entry name" value="VDCC_alpha-1_subunit"/>
</dbReference>
<evidence type="ECO:0000259" key="15">
    <source>
        <dbReference type="Pfam" id="PF00520"/>
    </source>
</evidence>
<keyword evidence="4" id="KW-0107">Calcium channel</keyword>
<comment type="subcellular location">
    <subcellularLocation>
        <location evidence="1">Membrane</location>
        <topology evidence="1">Multi-pass membrane protein</topology>
    </subcellularLocation>
</comment>
<dbReference type="PANTHER" id="PTHR45628">
    <property type="entry name" value="VOLTAGE-DEPENDENT CALCIUM CHANNEL TYPE A SUBUNIT ALPHA-1"/>
    <property type="match status" value="1"/>
</dbReference>
<keyword evidence="12 16" id="KW-0407">Ion channel</keyword>
<evidence type="ECO:0000256" key="10">
    <source>
        <dbReference type="ARBA" id="ARBA00023136"/>
    </source>
</evidence>
<keyword evidence="11" id="KW-0325">Glycoprotein</keyword>
<feature type="transmembrane region" description="Helical" evidence="14">
    <location>
        <begin position="311"/>
        <end position="329"/>
    </location>
</feature>
<dbReference type="PANTHER" id="PTHR45628:SF7">
    <property type="entry name" value="VOLTAGE-DEPENDENT CALCIUM CHANNEL TYPE A SUBUNIT ALPHA-1"/>
    <property type="match status" value="1"/>
</dbReference>
<evidence type="ECO:0000256" key="9">
    <source>
        <dbReference type="ARBA" id="ARBA00023065"/>
    </source>
</evidence>
<dbReference type="InterPro" id="IPR005821">
    <property type="entry name" value="Ion_trans_dom"/>
</dbReference>
<dbReference type="EMBL" id="LSRX01000912">
    <property type="protein sequence ID" value="OLP86510.1"/>
    <property type="molecule type" value="Genomic_DNA"/>
</dbReference>
<accession>A0A1Q9CUB5</accession>
<evidence type="ECO:0000313" key="16">
    <source>
        <dbReference type="EMBL" id="OLP86510.1"/>
    </source>
</evidence>
<dbReference type="GO" id="GO:0008331">
    <property type="term" value="F:high voltage-gated calcium channel activity"/>
    <property type="evidence" value="ECO:0007669"/>
    <property type="project" value="TreeGrafter"/>
</dbReference>
<keyword evidence="5 14" id="KW-0812">Transmembrane</keyword>
<dbReference type="AlphaFoldDB" id="A0A1Q9CUB5"/>
<sequence length="378" mass="42562">MSTKSVPDMVDDVLQRHHAELLSQMQDWLHNLELKLQKYGQSDPRLLPHPLYGPAVSHGQDNDVTWQKSKEAVTDEEGVSKADDEASAREESSDEGNRHHVEAAEQVPTLRKPLSRSESYETAKMQATYVESWKNLISDSLDLDKTGLGSLHRKVSAWAYRLANSTHFNAFFAIVILTNSVYLGAQVELTANSGTMFVHPMWFIIHLVYVGLFSVEIMIRILAVGPISYVCGSSWAWHWLDIVAVMSSWVELAADLLDNSGTYSAAASNFRIMRIFRITRLVKVVRSLSLVRFIGALRTLVYSIADTTKSLVWALLLLLLIQYTFGILFTDAALDHIHSADAVVDAEKMRRYFGNVWTSTETLFRSLLGFAAWFPMSC</sequence>
<evidence type="ECO:0000256" key="11">
    <source>
        <dbReference type="ARBA" id="ARBA00023180"/>
    </source>
</evidence>
<keyword evidence="6" id="KW-0106">Calcium</keyword>
<keyword evidence="17" id="KW-1185">Reference proteome</keyword>
<name>A0A1Q9CUB5_SYMMI</name>
<keyword evidence="3" id="KW-0109">Calcium transport</keyword>
<dbReference type="GO" id="GO:0005891">
    <property type="term" value="C:voltage-gated calcium channel complex"/>
    <property type="evidence" value="ECO:0007669"/>
    <property type="project" value="TreeGrafter"/>
</dbReference>
<dbReference type="Gene3D" id="1.20.120.350">
    <property type="entry name" value="Voltage-gated potassium channels. Chain C"/>
    <property type="match status" value="1"/>
</dbReference>
<evidence type="ECO:0000256" key="6">
    <source>
        <dbReference type="ARBA" id="ARBA00022837"/>
    </source>
</evidence>
<evidence type="ECO:0000256" key="8">
    <source>
        <dbReference type="ARBA" id="ARBA00022989"/>
    </source>
</evidence>
<dbReference type="Proteomes" id="UP000186817">
    <property type="component" value="Unassembled WGS sequence"/>
</dbReference>
<feature type="transmembrane region" description="Helical" evidence="14">
    <location>
        <begin position="168"/>
        <end position="185"/>
    </location>
</feature>
<evidence type="ECO:0000256" key="1">
    <source>
        <dbReference type="ARBA" id="ARBA00004141"/>
    </source>
</evidence>
<organism evidence="16 17">
    <name type="scientific">Symbiodinium microadriaticum</name>
    <name type="common">Dinoflagellate</name>
    <name type="synonym">Zooxanthella microadriatica</name>
    <dbReference type="NCBI Taxonomy" id="2951"/>
    <lineage>
        <taxon>Eukaryota</taxon>
        <taxon>Sar</taxon>
        <taxon>Alveolata</taxon>
        <taxon>Dinophyceae</taxon>
        <taxon>Suessiales</taxon>
        <taxon>Symbiodiniaceae</taxon>
        <taxon>Symbiodinium</taxon>
    </lineage>
</organism>
<evidence type="ECO:0000256" key="12">
    <source>
        <dbReference type="ARBA" id="ARBA00023303"/>
    </source>
</evidence>
<feature type="transmembrane region" description="Helical" evidence="14">
    <location>
        <begin position="197"/>
        <end position="219"/>
    </location>
</feature>
<evidence type="ECO:0000256" key="14">
    <source>
        <dbReference type="SAM" id="Phobius"/>
    </source>
</evidence>
<keyword evidence="8 14" id="KW-1133">Transmembrane helix</keyword>
<dbReference type="InterPro" id="IPR027359">
    <property type="entry name" value="Volt_channel_dom_sf"/>
</dbReference>
<keyword evidence="2" id="KW-0813">Transport</keyword>
<protein>
    <submittedName>
        <fullName evidence="16">Sodium channel protein type 11 subunit alpha</fullName>
    </submittedName>
</protein>